<keyword evidence="3" id="KW-0949">S-adenosyl-L-methionine</keyword>
<dbReference type="PANTHER" id="PTHR43712">
    <property type="entry name" value="PUTATIVE (AFU_ORTHOLOGUE AFUA_4G14580)-RELATED"/>
    <property type="match status" value="1"/>
</dbReference>
<name>A0A3N4INQ2_ASCIM</name>
<dbReference type="STRING" id="1160509.A0A3N4INQ2"/>
<gene>
    <name evidence="5" type="ORF">BJ508DRAFT_411509</name>
</gene>
<dbReference type="PANTHER" id="PTHR43712:SF12">
    <property type="entry name" value="STERIGMATOCYSTIN 8-O-METHYLTRANSFERASE"/>
    <property type="match status" value="1"/>
</dbReference>
<feature type="domain" description="O-methyltransferase C-terminal" evidence="4">
    <location>
        <begin position="251"/>
        <end position="416"/>
    </location>
</feature>
<dbReference type="InterPro" id="IPR001077">
    <property type="entry name" value="COMT_C"/>
</dbReference>
<evidence type="ECO:0000256" key="1">
    <source>
        <dbReference type="ARBA" id="ARBA00022603"/>
    </source>
</evidence>
<evidence type="ECO:0000313" key="6">
    <source>
        <dbReference type="Proteomes" id="UP000275078"/>
    </source>
</evidence>
<evidence type="ECO:0000313" key="5">
    <source>
        <dbReference type="EMBL" id="RPA86348.1"/>
    </source>
</evidence>
<dbReference type="AlphaFoldDB" id="A0A3N4INQ2"/>
<dbReference type="SUPFAM" id="SSF53335">
    <property type="entry name" value="S-adenosyl-L-methionine-dependent methyltransferases"/>
    <property type="match status" value="1"/>
</dbReference>
<reference evidence="5 6" key="1">
    <citation type="journal article" date="2018" name="Nat. Ecol. Evol.">
        <title>Pezizomycetes genomes reveal the molecular basis of ectomycorrhizal truffle lifestyle.</title>
        <authorList>
            <person name="Murat C."/>
            <person name="Payen T."/>
            <person name="Noel B."/>
            <person name="Kuo A."/>
            <person name="Morin E."/>
            <person name="Chen J."/>
            <person name="Kohler A."/>
            <person name="Krizsan K."/>
            <person name="Balestrini R."/>
            <person name="Da Silva C."/>
            <person name="Montanini B."/>
            <person name="Hainaut M."/>
            <person name="Levati E."/>
            <person name="Barry K.W."/>
            <person name="Belfiori B."/>
            <person name="Cichocki N."/>
            <person name="Clum A."/>
            <person name="Dockter R.B."/>
            <person name="Fauchery L."/>
            <person name="Guy J."/>
            <person name="Iotti M."/>
            <person name="Le Tacon F."/>
            <person name="Lindquist E.A."/>
            <person name="Lipzen A."/>
            <person name="Malagnac F."/>
            <person name="Mello A."/>
            <person name="Molinier V."/>
            <person name="Miyauchi S."/>
            <person name="Poulain J."/>
            <person name="Riccioni C."/>
            <person name="Rubini A."/>
            <person name="Sitrit Y."/>
            <person name="Splivallo R."/>
            <person name="Traeger S."/>
            <person name="Wang M."/>
            <person name="Zifcakova L."/>
            <person name="Wipf D."/>
            <person name="Zambonelli A."/>
            <person name="Paolocci F."/>
            <person name="Nowrousian M."/>
            <person name="Ottonello S."/>
            <person name="Baldrian P."/>
            <person name="Spatafora J.W."/>
            <person name="Henrissat B."/>
            <person name="Nagy L.G."/>
            <person name="Aury J.M."/>
            <person name="Wincker P."/>
            <person name="Grigoriev I.V."/>
            <person name="Bonfante P."/>
            <person name="Martin F.M."/>
        </authorList>
    </citation>
    <scope>NUCLEOTIDE SEQUENCE [LARGE SCALE GENOMIC DNA]</scope>
    <source>
        <strain evidence="5 6">RN42</strain>
    </source>
</reference>
<dbReference type="Gene3D" id="3.40.50.150">
    <property type="entry name" value="Vaccinia Virus protein VP39"/>
    <property type="match status" value="1"/>
</dbReference>
<dbReference type="Proteomes" id="UP000275078">
    <property type="component" value="Unassembled WGS sequence"/>
</dbReference>
<dbReference type="InterPro" id="IPR016461">
    <property type="entry name" value="COMT-like"/>
</dbReference>
<dbReference type="GO" id="GO:0008171">
    <property type="term" value="F:O-methyltransferase activity"/>
    <property type="evidence" value="ECO:0007669"/>
    <property type="project" value="InterPro"/>
</dbReference>
<sequence length="448" mass="50681">MADSPALLDTAEALHKHLTFLIAHLRKKKGSLPTASTEHDTQLHALKRPILHLTENLKYALNGPMETLATLSYQPFDKCALSVFIKFNFHHSLPCTSIHLATEHGLDPEFVDRTLAMLRTHAIVYNEPSTEPQGPVVWKAGYNCQPLFVEPLYEELALSCVDFPMVPGHILDYLERYPKGREKSTESVLWMLNGGKNLWQLCEEKPRLATRLLKGLQGFGASDETAHKIAEWIAKSVSDQASFPQQAGRLKIVDVGGGNGNASSKIATVLNERDDGLGGRVCFEVQDVHGETFEQALKDFIPEDQQESGQISFQKHDFFEPQPASTVPKQTAAFFLRRVLHDWTDQDCIRILRQLVPTLEENPNAAILINESIIPGVDRQVYRFEDREVRRLDWIMMLQLNSKERTMEQWVALLSATDVRLRVVEVLKESGQKNGVYLLWVLVVKLVK</sequence>
<proteinExistence type="predicted"/>
<keyword evidence="1 5" id="KW-0489">Methyltransferase</keyword>
<dbReference type="InterPro" id="IPR029063">
    <property type="entry name" value="SAM-dependent_MTases_sf"/>
</dbReference>
<keyword evidence="2 5" id="KW-0808">Transferase</keyword>
<accession>A0A3N4INQ2</accession>
<dbReference type="PROSITE" id="PS51683">
    <property type="entry name" value="SAM_OMT_II"/>
    <property type="match status" value="1"/>
</dbReference>
<evidence type="ECO:0000256" key="2">
    <source>
        <dbReference type="ARBA" id="ARBA00022679"/>
    </source>
</evidence>
<protein>
    <submittedName>
        <fullName evidence="5">S-adenosyl-L-methionine-dependent methyltransferase</fullName>
    </submittedName>
</protein>
<dbReference type="OrthoDB" id="1606438at2759"/>
<evidence type="ECO:0000259" key="4">
    <source>
        <dbReference type="Pfam" id="PF00891"/>
    </source>
</evidence>
<evidence type="ECO:0000256" key="3">
    <source>
        <dbReference type="ARBA" id="ARBA00022691"/>
    </source>
</evidence>
<dbReference type="GO" id="GO:0032259">
    <property type="term" value="P:methylation"/>
    <property type="evidence" value="ECO:0007669"/>
    <property type="project" value="UniProtKB-KW"/>
</dbReference>
<dbReference type="EMBL" id="ML119650">
    <property type="protein sequence ID" value="RPA86348.1"/>
    <property type="molecule type" value="Genomic_DNA"/>
</dbReference>
<organism evidence="5 6">
    <name type="scientific">Ascobolus immersus RN42</name>
    <dbReference type="NCBI Taxonomy" id="1160509"/>
    <lineage>
        <taxon>Eukaryota</taxon>
        <taxon>Fungi</taxon>
        <taxon>Dikarya</taxon>
        <taxon>Ascomycota</taxon>
        <taxon>Pezizomycotina</taxon>
        <taxon>Pezizomycetes</taxon>
        <taxon>Pezizales</taxon>
        <taxon>Ascobolaceae</taxon>
        <taxon>Ascobolus</taxon>
    </lineage>
</organism>
<keyword evidence="6" id="KW-1185">Reference proteome</keyword>
<dbReference type="Pfam" id="PF00891">
    <property type="entry name" value="Methyltransf_2"/>
    <property type="match status" value="1"/>
</dbReference>